<gene>
    <name evidence="4" type="ordered locus">CRES_0425</name>
</gene>
<protein>
    <recommendedName>
        <fullName evidence="3">Dynamin N-terminal domain-containing protein</fullName>
    </recommendedName>
</protein>
<accession>F8DY46</accession>
<dbReference type="AlphaFoldDB" id="F8DY46"/>
<evidence type="ECO:0000313" key="5">
    <source>
        <dbReference type="Proteomes" id="UP000000492"/>
    </source>
</evidence>
<sequence>MSPTSPQLAETARDIRSSITRGADICRRYQLTDIANRAQCLIDTKFRTSTVVIVGEVKRGKSSLVNALIGYPDLLPVSVSTATSAPIRVFVDPSLPDATGVSAALVRGDRRDPIDPGELDNWVTHEAVKRFEKLNKDSQEVQQLPSAAELRVPAKSMTKSVIIDTPGVGGLDKHAINAALAEARNAGVLLMVCDASSPITSPEMEILRTAYDQVGSVIVALTKTDKNIRRWRAIEADNQRLIANHLGLDIPVVGVSSLRALDAQNAASEEKKREIEQRSGIAKLRDLITLHVNRPDDLGTKTALDITLSGLRQIASSNTQDLKLHENTSDAVRELEEERTKLEDYRAQTSEWEQLFQRDIALARNQASAELDHQLDELSQRWTQRINKEGMRILRTKPQVFTSQIEVELRQIMENSVSRMIDTIGQHASQLLGGHPELMDEVNHQIMMALVPPETRSHEVEKKTANLVDPSVLTMGLVGGSALTVVIPLAPLAAAAWIGVNMGYRAMRNGKQHLLTWLRETIATTRMATVRMFDTAITTGRTETMLKHRARLRNELKELQTKIGEAQRIAQESENERRQTVARLKRNGEIIDQTIVELRNHREVLQAKSDRSLQQVMHAH</sequence>
<evidence type="ECO:0000313" key="4">
    <source>
        <dbReference type="EMBL" id="AEI08788.1"/>
    </source>
</evidence>
<dbReference type="HOGENOM" id="CLU_028675_0_0_11"/>
<evidence type="ECO:0000256" key="2">
    <source>
        <dbReference type="SAM" id="Phobius"/>
    </source>
</evidence>
<proteinExistence type="predicted"/>
<dbReference type="STRING" id="662755.CRES_0425"/>
<dbReference type="KEGG" id="crd:CRES_0425"/>
<organism evidence="4 5">
    <name type="scientific">Corynebacterium resistens (strain DSM 45100 / JCM 12819 / GTC 2026 / SICGH 158)</name>
    <dbReference type="NCBI Taxonomy" id="662755"/>
    <lineage>
        <taxon>Bacteria</taxon>
        <taxon>Bacillati</taxon>
        <taxon>Actinomycetota</taxon>
        <taxon>Actinomycetes</taxon>
        <taxon>Mycobacteriales</taxon>
        <taxon>Corynebacteriaceae</taxon>
        <taxon>Corynebacterium</taxon>
    </lineage>
</organism>
<dbReference type="Gene3D" id="3.40.50.300">
    <property type="entry name" value="P-loop containing nucleotide triphosphate hydrolases"/>
    <property type="match status" value="1"/>
</dbReference>
<dbReference type="eggNOG" id="COG0699">
    <property type="taxonomic scope" value="Bacteria"/>
</dbReference>
<dbReference type="InterPro" id="IPR051943">
    <property type="entry name" value="TRAFAC_Dynamin-like_GTPase"/>
</dbReference>
<dbReference type="Proteomes" id="UP000000492">
    <property type="component" value="Chromosome"/>
</dbReference>
<keyword evidence="1" id="KW-0175">Coiled coil</keyword>
<dbReference type="InterPro" id="IPR045063">
    <property type="entry name" value="Dynamin_N"/>
</dbReference>
<name>F8DY46_CORRG</name>
<feature type="coiled-coil region" evidence="1">
    <location>
        <begin position="325"/>
        <end position="355"/>
    </location>
</feature>
<dbReference type="Pfam" id="PF00350">
    <property type="entry name" value="Dynamin_N"/>
    <property type="match status" value="1"/>
</dbReference>
<dbReference type="PANTHER" id="PTHR43681">
    <property type="entry name" value="TRANSMEMBRANE GTPASE FZO"/>
    <property type="match status" value="1"/>
</dbReference>
<feature type="coiled-coil region" evidence="1">
    <location>
        <begin position="542"/>
        <end position="576"/>
    </location>
</feature>
<keyword evidence="2" id="KW-0812">Transmembrane</keyword>
<dbReference type="RefSeq" id="WP_013887813.1">
    <property type="nucleotide sequence ID" value="NC_015673.1"/>
</dbReference>
<dbReference type="EMBL" id="CP002857">
    <property type="protein sequence ID" value="AEI08788.1"/>
    <property type="molecule type" value="Genomic_DNA"/>
</dbReference>
<evidence type="ECO:0000256" key="1">
    <source>
        <dbReference type="SAM" id="Coils"/>
    </source>
</evidence>
<keyword evidence="2" id="KW-0472">Membrane</keyword>
<feature type="transmembrane region" description="Helical" evidence="2">
    <location>
        <begin position="472"/>
        <end position="498"/>
    </location>
</feature>
<evidence type="ECO:0000259" key="3">
    <source>
        <dbReference type="Pfam" id="PF00350"/>
    </source>
</evidence>
<dbReference type="InterPro" id="IPR027417">
    <property type="entry name" value="P-loop_NTPase"/>
</dbReference>
<dbReference type="SUPFAM" id="SSF52540">
    <property type="entry name" value="P-loop containing nucleoside triphosphate hydrolases"/>
    <property type="match status" value="1"/>
</dbReference>
<reference evidence="4 5" key="1">
    <citation type="journal article" date="2012" name="BMC Genomics">
        <title>Complete genome sequence, lifestyle, and multi-drug resistance of the human pathogen Corynebacterium resistens DSM 45100 isolated from blood samples of a leukemia patient.</title>
        <authorList>
            <person name="Schroder J."/>
            <person name="Maus I."/>
            <person name="Meyer K."/>
            <person name="Wordemann S."/>
            <person name="Blom J."/>
            <person name="Jaenicke S."/>
            <person name="Schneider J."/>
            <person name="Trost E."/>
            <person name="Tauch A."/>
        </authorList>
    </citation>
    <scope>NUCLEOTIDE SEQUENCE [LARGE SCALE GENOMIC DNA]</scope>
    <source>
        <strain evidence="5">DSM 45100 / JCM 12819 / CCUG 50093 / GTC 2026 / SICGH 158</strain>
    </source>
</reference>
<keyword evidence="2" id="KW-1133">Transmembrane helix</keyword>
<dbReference type="PANTHER" id="PTHR43681:SF1">
    <property type="entry name" value="SARCALUMENIN"/>
    <property type="match status" value="1"/>
</dbReference>
<feature type="domain" description="Dynamin N-terminal" evidence="3">
    <location>
        <begin position="51"/>
        <end position="218"/>
    </location>
</feature>
<keyword evidence="5" id="KW-1185">Reference proteome</keyword>